<evidence type="ECO:0000313" key="3">
    <source>
        <dbReference type="Proteomes" id="UP000324222"/>
    </source>
</evidence>
<keyword evidence="3" id="KW-1185">Reference proteome</keyword>
<dbReference type="AlphaFoldDB" id="A0A5B7D7R4"/>
<evidence type="ECO:0008006" key="4">
    <source>
        <dbReference type="Google" id="ProtNLM"/>
    </source>
</evidence>
<sequence length="177" mass="19848">MDRTREVQACNMSNIIVLFFDLPNKWKKDPWVVSGPSSPLLLGDPAVIFILLAGGGLGDGRAFWLAGMGRRCLLFTAASQYVHFFILLLVVFFFLVFFLVILIFIFVVVVRLRSVSFFLSLLCLWLVEVVGVAILRFSRVVFGTGTALGTRRGGKGGQRYRDDGKPIVLQEDWNDLL</sequence>
<gene>
    <name evidence="2" type="ORF">E2C01_010085</name>
</gene>
<keyword evidence="1" id="KW-0472">Membrane</keyword>
<protein>
    <recommendedName>
        <fullName evidence="4">Transmembrane protein</fullName>
    </recommendedName>
</protein>
<name>A0A5B7D7R4_PORTR</name>
<dbReference type="EMBL" id="VSRR010000570">
    <property type="protein sequence ID" value="MPC17236.1"/>
    <property type="molecule type" value="Genomic_DNA"/>
</dbReference>
<proteinExistence type="predicted"/>
<keyword evidence="1" id="KW-1133">Transmembrane helix</keyword>
<feature type="transmembrane region" description="Helical" evidence="1">
    <location>
        <begin position="84"/>
        <end position="109"/>
    </location>
</feature>
<comment type="caution">
    <text evidence="2">The sequence shown here is derived from an EMBL/GenBank/DDBJ whole genome shotgun (WGS) entry which is preliminary data.</text>
</comment>
<feature type="transmembrane region" description="Helical" evidence="1">
    <location>
        <begin position="115"/>
        <end position="135"/>
    </location>
</feature>
<evidence type="ECO:0000313" key="2">
    <source>
        <dbReference type="EMBL" id="MPC17236.1"/>
    </source>
</evidence>
<dbReference type="Proteomes" id="UP000324222">
    <property type="component" value="Unassembled WGS sequence"/>
</dbReference>
<evidence type="ECO:0000256" key="1">
    <source>
        <dbReference type="SAM" id="Phobius"/>
    </source>
</evidence>
<organism evidence="2 3">
    <name type="scientific">Portunus trituberculatus</name>
    <name type="common">Swimming crab</name>
    <name type="synonym">Neptunus trituberculatus</name>
    <dbReference type="NCBI Taxonomy" id="210409"/>
    <lineage>
        <taxon>Eukaryota</taxon>
        <taxon>Metazoa</taxon>
        <taxon>Ecdysozoa</taxon>
        <taxon>Arthropoda</taxon>
        <taxon>Crustacea</taxon>
        <taxon>Multicrustacea</taxon>
        <taxon>Malacostraca</taxon>
        <taxon>Eumalacostraca</taxon>
        <taxon>Eucarida</taxon>
        <taxon>Decapoda</taxon>
        <taxon>Pleocyemata</taxon>
        <taxon>Brachyura</taxon>
        <taxon>Eubrachyura</taxon>
        <taxon>Portunoidea</taxon>
        <taxon>Portunidae</taxon>
        <taxon>Portuninae</taxon>
        <taxon>Portunus</taxon>
    </lineage>
</organism>
<accession>A0A5B7D7R4</accession>
<keyword evidence="1" id="KW-0812">Transmembrane</keyword>
<reference evidence="2 3" key="1">
    <citation type="submission" date="2019-05" db="EMBL/GenBank/DDBJ databases">
        <title>Another draft genome of Portunus trituberculatus and its Hox gene families provides insights of decapod evolution.</title>
        <authorList>
            <person name="Jeong J.-H."/>
            <person name="Song I."/>
            <person name="Kim S."/>
            <person name="Choi T."/>
            <person name="Kim D."/>
            <person name="Ryu S."/>
            <person name="Kim W."/>
        </authorList>
    </citation>
    <scope>NUCLEOTIDE SEQUENCE [LARGE SCALE GENOMIC DNA]</scope>
    <source>
        <tissue evidence="2">Muscle</tissue>
    </source>
</reference>